<name>U2HYW9_9SPHI</name>
<dbReference type="InterPro" id="IPR013324">
    <property type="entry name" value="RNA_pol_sigma_r3/r4-like"/>
</dbReference>
<feature type="domain" description="RNA polymerase sigma-70 region 2" evidence="5">
    <location>
        <begin position="27"/>
        <end position="95"/>
    </location>
</feature>
<accession>U2HYW9</accession>
<dbReference type="GO" id="GO:0003677">
    <property type="term" value="F:DNA binding"/>
    <property type="evidence" value="ECO:0007669"/>
    <property type="project" value="InterPro"/>
</dbReference>
<dbReference type="Pfam" id="PF04542">
    <property type="entry name" value="Sigma70_r2"/>
    <property type="match status" value="1"/>
</dbReference>
<gene>
    <name evidence="7" type="ORF">M472_17040</name>
</gene>
<dbReference type="InterPro" id="IPR014327">
    <property type="entry name" value="RNA_pol_sigma70_bacteroid"/>
</dbReference>
<evidence type="ECO:0000256" key="4">
    <source>
        <dbReference type="ARBA" id="ARBA00023163"/>
    </source>
</evidence>
<evidence type="ECO:0000259" key="6">
    <source>
        <dbReference type="Pfam" id="PF08281"/>
    </source>
</evidence>
<evidence type="ECO:0000313" key="8">
    <source>
        <dbReference type="Proteomes" id="UP000016584"/>
    </source>
</evidence>
<dbReference type="Proteomes" id="UP000016584">
    <property type="component" value="Unassembled WGS sequence"/>
</dbReference>
<dbReference type="InterPro" id="IPR007627">
    <property type="entry name" value="RNA_pol_sigma70_r2"/>
</dbReference>
<dbReference type="PATRIC" id="fig|1346330.5.peg.953"/>
<dbReference type="NCBIfam" id="TIGR02937">
    <property type="entry name" value="sigma70-ECF"/>
    <property type="match status" value="1"/>
</dbReference>
<dbReference type="eggNOG" id="COG1595">
    <property type="taxonomic scope" value="Bacteria"/>
</dbReference>
<dbReference type="NCBIfam" id="TIGR02985">
    <property type="entry name" value="Sig70_bacteroi1"/>
    <property type="match status" value="1"/>
</dbReference>
<reference evidence="7 8" key="1">
    <citation type="journal article" date="2013" name="Genome Announc.">
        <title>The Draft Genome Sequence of Sphingomonas paucimobilis Strain HER1398 (Proteobacteria), Host to the Giant PAU Phage, Indicates That It Is a Member of the Genus Sphingobacterium (Bacteroidetes).</title>
        <authorList>
            <person name="White R.A.III."/>
            <person name="Suttle C.A."/>
        </authorList>
    </citation>
    <scope>NUCLEOTIDE SEQUENCE [LARGE SCALE GENOMIC DNA]</scope>
    <source>
        <strain evidence="7 8">HER1398</strain>
    </source>
</reference>
<comment type="caution">
    <text evidence="7">The sequence shown here is derived from an EMBL/GenBank/DDBJ whole genome shotgun (WGS) entry which is preliminary data.</text>
</comment>
<proteinExistence type="inferred from homology"/>
<dbReference type="InterPro" id="IPR039425">
    <property type="entry name" value="RNA_pol_sigma-70-like"/>
</dbReference>
<keyword evidence="8" id="KW-1185">Reference proteome</keyword>
<keyword evidence="3" id="KW-0731">Sigma factor</keyword>
<feature type="domain" description="RNA polymerase sigma factor 70 region 4 type 2" evidence="6">
    <location>
        <begin position="127"/>
        <end position="175"/>
    </location>
</feature>
<comment type="similarity">
    <text evidence="1">Belongs to the sigma-70 factor family. ECF subfamily.</text>
</comment>
<dbReference type="PANTHER" id="PTHR43133:SF46">
    <property type="entry name" value="RNA POLYMERASE SIGMA-70 FACTOR ECF SUBFAMILY"/>
    <property type="match status" value="1"/>
</dbReference>
<dbReference type="InterPro" id="IPR036388">
    <property type="entry name" value="WH-like_DNA-bd_sf"/>
</dbReference>
<evidence type="ECO:0000256" key="1">
    <source>
        <dbReference type="ARBA" id="ARBA00010641"/>
    </source>
</evidence>
<dbReference type="SUPFAM" id="SSF88946">
    <property type="entry name" value="Sigma2 domain of RNA polymerase sigma factors"/>
    <property type="match status" value="1"/>
</dbReference>
<dbReference type="Gene3D" id="1.10.1740.10">
    <property type="match status" value="1"/>
</dbReference>
<dbReference type="EMBL" id="ATDL01000005">
    <property type="protein sequence ID" value="ERJ60460.1"/>
    <property type="molecule type" value="Genomic_DNA"/>
</dbReference>
<dbReference type="OrthoDB" id="799938at2"/>
<dbReference type="STRING" id="1346330.M472_17040"/>
<evidence type="ECO:0008006" key="9">
    <source>
        <dbReference type="Google" id="ProtNLM"/>
    </source>
</evidence>
<dbReference type="InterPro" id="IPR014284">
    <property type="entry name" value="RNA_pol_sigma-70_dom"/>
</dbReference>
<keyword evidence="4" id="KW-0804">Transcription</keyword>
<dbReference type="SUPFAM" id="SSF88659">
    <property type="entry name" value="Sigma3 and sigma4 domains of RNA polymerase sigma factors"/>
    <property type="match status" value="1"/>
</dbReference>
<dbReference type="InterPro" id="IPR013249">
    <property type="entry name" value="RNA_pol_sigma70_r4_t2"/>
</dbReference>
<evidence type="ECO:0000259" key="5">
    <source>
        <dbReference type="Pfam" id="PF04542"/>
    </source>
</evidence>
<evidence type="ECO:0000256" key="3">
    <source>
        <dbReference type="ARBA" id="ARBA00023082"/>
    </source>
</evidence>
<dbReference type="GO" id="GO:0006352">
    <property type="term" value="P:DNA-templated transcription initiation"/>
    <property type="evidence" value="ECO:0007669"/>
    <property type="project" value="InterPro"/>
</dbReference>
<organism evidence="7 8">
    <name type="scientific">Sphingobacterium paucimobilis HER1398</name>
    <dbReference type="NCBI Taxonomy" id="1346330"/>
    <lineage>
        <taxon>Bacteria</taxon>
        <taxon>Pseudomonadati</taxon>
        <taxon>Bacteroidota</taxon>
        <taxon>Sphingobacteriia</taxon>
        <taxon>Sphingobacteriales</taxon>
        <taxon>Sphingobacteriaceae</taxon>
        <taxon>Sphingobacterium</taxon>
    </lineage>
</organism>
<dbReference type="PANTHER" id="PTHR43133">
    <property type="entry name" value="RNA POLYMERASE ECF-TYPE SIGMA FACTO"/>
    <property type="match status" value="1"/>
</dbReference>
<dbReference type="Pfam" id="PF08281">
    <property type="entry name" value="Sigma70_r4_2"/>
    <property type="match status" value="1"/>
</dbReference>
<sequence length="200" mass="23540">MAIRPLFNEQELLAKTAKGDHYAFKKLYEHYHKNVYTFSLWYLKSEADAEEVVQETFLKLWLMGEALTGLENLQKYLCTIAGNKSLDMLRSRARRLKTSTYLDDENNQPFHNETEESILLKDFKSLLNEAVTRLPTQQRRVYQLCKEQGFKNDEVAKQLNLSPLTVRTHMKLALRFVRNYIEKHSNRASLLLIIPILKIF</sequence>
<evidence type="ECO:0000313" key="7">
    <source>
        <dbReference type="EMBL" id="ERJ60460.1"/>
    </source>
</evidence>
<evidence type="ECO:0000256" key="2">
    <source>
        <dbReference type="ARBA" id="ARBA00023015"/>
    </source>
</evidence>
<dbReference type="GO" id="GO:0016987">
    <property type="term" value="F:sigma factor activity"/>
    <property type="evidence" value="ECO:0007669"/>
    <property type="project" value="UniProtKB-KW"/>
</dbReference>
<dbReference type="AlphaFoldDB" id="U2HYW9"/>
<dbReference type="InterPro" id="IPR013325">
    <property type="entry name" value="RNA_pol_sigma_r2"/>
</dbReference>
<dbReference type="RefSeq" id="WP_021069134.1">
    <property type="nucleotide sequence ID" value="NZ_ATDL01000005.1"/>
</dbReference>
<protein>
    <recommendedName>
        <fullName evidence="9">HTH luxR-type domain-containing protein</fullName>
    </recommendedName>
</protein>
<dbReference type="Gene3D" id="1.10.10.10">
    <property type="entry name" value="Winged helix-like DNA-binding domain superfamily/Winged helix DNA-binding domain"/>
    <property type="match status" value="1"/>
</dbReference>
<keyword evidence="2" id="KW-0805">Transcription regulation</keyword>